<dbReference type="SMART" id="SM00320">
    <property type="entry name" value="WD40"/>
    <property type="match status" value="4"/>
</dbReference>
<dbReference type="InterPro" id="IPR001680">
    <property type="entry name" value="WD40_rpt"/>
</dbReference>
<dbReference type="GO" id="GO:0006364">
    <property type="term" value="P:rRNA processing"/>
    <property type="evidence" value="ECO:0000318"/>
    <property type="project" value="GO_Central"/>
</dbReference>
<evidence type="ECO:0000256" key="1">
    <source>
        <dbReference type="ARBA" id="ARBA00022574"/>
    </source>
</evidence>
<feature type="repeat" description="WD" evidence="3">
    <location>
        <begin position="174"/>
        <end position="217"/>
    </location>
</feature>
<dbReference type="SUPFAM" id="SSF50998">
    <property type="entry name" value="Quinoprotein alcohol dehydrogenase-like"/>
    <property type="match status" value="1"/>
</dbReference>
<feature type="repeat" description="WD" evidence="3">
    <location>
        <begin position="268"/>
        <end position="309"/>
    </location>
</feature>
<comment type="caution">
    <text evidence="4">The sequence shown here is derived from an EMBL/GenBank/DDBJ whole genome shotgun (WGS) entry which is preliminary data.</text>
</comment>
<keyword evidence="2" id="KW-0677">Repeat</keyword>
<keyword evidence="5" id="KW-1185">Reference proteome</keyword>
<name>A0A9R1V1N3_LACSA</name>
<dbReference type="Gene3D" id="2.130.10.10">
    <property type="entry name" value="YVTN repeat-like/Quinoprotein amine dehydrogenase"/>
    <property type="match status" value="2"/>
</dbReference>
<dbReference type="PROSITE" id="PS50082">
    <property type="entry name" value="WD_REPEATS_2"/>
    <property type="match status" value="3"/>
</dbReference>
<dbReference type="EMBL" id="NBSK02000007">
    <property type="protein sequence ID" value="KAJ0196601.1"/>
    <property type="molecule type" value="Genomic_DNA"/>
</dbReference>
<dbReference type="Pfam" id="PF00400">
    <property type="entry name" value="WD40"/>
    <property type="match status" value="2"/>
</dbReference>
<dbReference type="PANTHER" id="PTHR18763:SF3">
    <property type="entry name" value="OS09G0477800 PROTEIN"/>
    <property type="match status" value="1"/>
</dbReference>
<gene>
    <name evidence="4" type="ORF">LSAT_V11C700382110</name>
</gene>
<reference evidence="4 5" key="1">
    <citation type="journal article" date="2017" name="Nat. Commun.">
        <title>Genome assembly with in vitro proximity ligation data and whole-genome triplication in lettuce.</title>
        <authorList>
            <person name="Reyes-Chin-Wo S."/>
            <person name="Wang Z."/>
            <person name="Yang X."/>
            <person name="Kozik A."/>
            <person name="Arikit S."/>
            <person name="Song C."/>
            <person name="Xia L."/>
            <person name="Froenicke L."/>
            <person name="Lavelle D.O."/>
            <person name="Truco M.J."/>
            <person name="Xia R."/>
            <person name="Zhu S."/>
            <person name="Xu C."/>
            <person name="Xu H."/>
            <person name="Xu X."/>
            <person name="Cox K."/>
            <person name="Korf I."/>
            <person name="Meyers B.C."/>
            <person name="Michelmore R.W."/>
        </authorList>
    </citation>
    <scope>NUCLEOTIDE SEQUENCE [LARGE SCALE GENOMIC DNA]</scope>
    <source>
        <strain evidence="5">cv. Salinas</strain>
        <tissue evidence="4">Seedlings</tissue>
    </source>
</reference>
<evidence type="ECO:0000313" key="4">
    <source>
        <dbReference type="EMBL" id="KAJ0196601.1"/>
    </source>
</evidence>
<dbReference type="InterPro" id="IPR011047">
    <property type="entry name" value="Quinoprotein_ADH-like_sf"/>
</dbReference>
<dbReference type="PROSITE" id="PS00678">
    <property type="entry name" value="WD_REPEATS_1"/>
    <property type="match status" value="1"/>
</dbReference>
<dbReference type="GO" id="GO:0006261">
    <property type="term" value="P:DNA-templated DNA replication"/>
    <property type="evidence" value="ECO:0000318"/>
    <property type="project" value="GO_Central"/>
</dbReference>
<accession>A0A9R1V1N3</accession>
<dbReference type="PANTHER" id="PTHR18763">
    <property type="entry name" value="WD-REPEAT PROTEIN 18"/>
    <property type="match status" value="1"/>
</dbReference>
<feature type="repeat" description="WD" evidence="3">
    <location>
        <begin position="121"/>
        <end position="151"/>
    </location>
</feature>
<dbReference type="Gramene" id="rna-gnl|WGS:NBSK|LSAT_7X101921_mrna">
    <property type="protein sequence ID" value="cds-PLY98225.1"/>
    <property type="gene ID" value="gene-LSAT_7X101921"/>
</dbReference>
<evidence type="ECO:0008006" key="6">
    <source>
        <dbReference type="Google" id="ProtNLM"/>
    </source>
</evidence>
<evidence type="ECO:0000256" key="3">
    <source>
        <dbReference type="PROSITE-ProRule" id="PRU00221"/>
    </source>
</evidence>
<protein>
    <recommendedName>
        <fullName evidence="6">Neurobeachin beta-propeller domain-containing protein</fullName>
    </recommendedName>
</protein>
<dbReference type="GO" id="GO:0120330">
    <property type="term" value="C:rixosome complex"/>
    <property type="evidence" value="ECO:0000318"/>
    <property type="project" value="GO_Central"/>
</dbReference>
<dbReference type="InterPro" id="IPR045227">
    <property type="entry name" value="WDR18/Ipi3/RID3"/>
</dbReference>
<dbReference type="AlphaFoldDB" id="A0A9R1V1N3"/>
<evidence type="ECO:0000313" key="5">
    <source>
        <dbReference type="Proteomes" id="UP000235145"/>
    </source>
</evidence>
<sequence>MLSPPPLPETALTASPEGTFTAYDPYTGNVVGRFNDHRCPRNGICILGNDLFAASHVSPEARAGYVRIYYWWSTSCTQSVPLPEPVAPLVASVDGSFVFSGGISGQIHSVSIHSGDVIRSFPVHEKPVSCLAINSDGSLILSGSDDGTLAVLPIFLLLDASFNTESRYSNFTRFTGHESPVTGLTTGVGRSGGIMISSSLDCTCKVWSLVNGIHLQTVRFPNEVWCMVLDPSETELFAAGVDGMIYKRRLKVETRKKVAESGKTVVWGGMHGGGVVAMEMLSYGRILLTVSENGEICVWEVESGKMIRGFGEKIGGVSGVVVAKGGGGFGKRWVGSGECGGYGGGKELGKAVKEVAEIEKVLKGAVDDRSRAISKLESAIEINDKMLKLMLREAKAIAKYNDSNNN</sequence>
<dbReference type="GO" id="GO:0005656">
    <property type="term" value="C:nuclear pre-replicative complex"/>
    <property type="evidence" value="ECO:0000318"/>
    <property type="project" value="GO_Central"/>
</dbReference>
<dbReference type="OrthoDB" id="756370at2759"/>
<dbReference type="Proteomes" id="UP000235145">
    <property type="component" value="Unassembled WGS sequence"/>
</dbReference>
<evidence type="ECO:0000256" key="2">
    <source>
        <dbReference type="ARBA" id="ARBA00022737"/>
    </source>
</evidence>
<keyword evidence="1 3" id="KW-0853">WD repeat</keyword>
<organism evidence="4 5">
    <name type="scientific">Lactuca sativa</name>
    <name type="common">Garden lettuce</name>
    <dbReference type="NCBI Taxonomy" id="4236"/>
    <lineage>
        <taxon>Eukaryota</taxon>
        <taxon>Viridiplantae</taxon>
        <taxon>Streptophyta</taxon>
        <taxon>Embryophyta</taxon>
        <taxon>Tracheophyta</taxon>
        <taxon>Spermatophyta</taxon>
        <taxon>Magnoliopsida</taxon>
        <taxon>eudicotyledons</taxon>
        <taxon>Gunneridae</taxon>
        <taxon>Pentapetalae</taxon>
        <taxon>asterids</taxon>
        <taxon>campanulids</taxon>
        <taxon>Asterales</taxon>
        <taxon>Asteraceae</taxon>
        <taxon>Cichorioideae</taxon>
        <taxon>Cichorieae</taxon>
        <taxon>Lactucinae</taxon>
        <taxon>Lactuca</taxon>
    </lineage>
</organism>
<dbReference type="InterPro" id="IPR019775">
    <property type="entry name" value="WD40_repeat_CS"/>
</dbReference>
<dbReference type="InterPro" id="IPR015943">
    <property type="entry name" value="WD40/YVTN_repeat-like_dom_sf"/>
</dbReference>
<proteinExistence type="predicted"/>